<sequence length="425" mass="47580">MEMVPLSDVQIVFLDRDWSGSDYPEGIETKFPPADEFVSWHAFEAREELSPELLTLAVRGLLAHHDGTRTRLAKAYGRWTQHIAPLGDDTPLVWLDAELDAVIAEQLTSLNLARGPILRCVYFRRQRLVVLFYNHIALDRVSAQILAEDFGALLAGRGLAAKTTSLKAWGERLEESIRSGKWEPHLRRLTDHKLSWPPTGTALPIDHNPSEEPGDEVTSRMGAAETTALLRRGGKDARPIDLLQTALARTIAPWAGVEAVAMCVVVHGRDPIFDDIDLSRTAGSFAMGLLEVIDPARPPSRSPYADPRLRFAQVLLNFSRALEMTYESDGGDRYVNIYDRHNPRVTLNYVGRVESPGQDDLLRPVELPDWGDTRIRGISTTLDCVVTIEHGRLHATFKFSPRYFRRSTVEGLATTYIRELTTLIG</sequence>
<dbReference type="PANTHER" id="PTHR45398">
    <property type="match status" value="1"/>
</dbReference>
<dbReference type="Proteomes" id="UP000331127">
    <property type="component" value="Unassembled WGS sequence"/>
</dbReference>
<keyword evidence="4" id="KW-1185">Reference proteome</keyword>
<evidence type="ECO:0000313" key="3">
    <source>
        <dbReference type="EMBL" id="GES12227.1"/>
    </source>
</evidence>
<dbReference type="SUPFAM" id="SSF52777">
    <property type="entry name" value="CoA-dependent acyltransferases"/>
    <property type="match status" value="2"/>
</dbReference>
<dbReference type="EMBL" id="BLAE01000035">
    <property type="protein sequence ID" value="GES12227.1"/>
    <property type="molecule type" value="Genomic_DNA"/>
</dbReference>
<dbReference type="InterPro" id="IPR001242">
    <property type="entry name" value="Condensation_dom"/>
</dbReference>
<dbReference type="InterPro" id="IPR023213">
    <property type="entry name" value="CAT-like_dom_sf"/>
</dbReference>
<dbReference type="PANTHER" id="PTHR45398:SF1">
    <property type="entry name" value="ENZYME, PUTATIVE (JCVI)-RELATED"/>
    <property type="match status" value="1"/>
</dbReference>
<dbReference type="GO" id="GO:0003824">
    <property type="term" value="F:catalytic activity"/>
    <property type="evidence" value="ECO:0007669"/>
    <property type="project" value="InterPro"/>
</dbReference>
<evidence type="ECO:0000313" key="4">
    <source>
        <dbReference type="Proteomes" id="UP000331127"/>
    </source>
</evidence>
<reference evidence="3 4" key="1">
    <citation type="submission" date="2019-10" db="EMBL/GenBank/DDBJ databases">
        <title>Whole genome shotgun sequence of Acrocarpospora macrocephala NBRC 16266.</title>
        <authorList>
            <person name="Ichikawa N."/>
            <person name="Kimura A."/>
            <person name="Kitahashi Y."/>
            <person name="Komaki H."/>
            <person name="Oguchi A."/>
        </authorList>
    </citation>
    <scope>NUCLEOTIDE SEQUENCE [LARGE SCALE GENOMIC DNA]</scope>
    <source>
        <strain evidence="3 4">NBRC 16266</strain>
    </source>
</reference>
<gene>
    <name evidence="3" type="ORF">Amac_058240</name>
</gene>
<dbReference type="AlphaFoldDB" id="A0A5M3WS70"/>
<evidence type="ECO:0000259" key="2">
    <source>
        <dbReference type="Pfam" id="PF00668"/>
    </source>
</evidence>
<protein>
    <recommendedName>
        <fullName evidence="2">Condensation domain-containing protein</fullName>
    </recommendedName>
</protein>
<dbReference type="Gene3D" id="3.30.559.10">
    <property type="entry name" value="Chloramphenicol acetyltransferase-like domain"/>
    <property type="match status" value="1"/>
</dbReference>
<dbReference type="OrthoDB" id="2472181at2"/>
<feature type="domain" description="Condensation" evidence="2">
    <location>
        <begin position="41"/>
        <end position="285"/>
    </location>
</feature>
<organism evidence="3 4">
    <name type="scientific">Acrocarpospora macrocephala</name>
    <dbReference type="NCBI Taxonomy" id="150177"/>
    <lineage>
        <taxon>Bacteria</taxon>
        <taxon>Bacillati</taxon>
        <taxon>Actinomycetota</taxon>
        <taxon>Actinomycetes</taxon>
        <taxon>Streptosporangiales</taxon>
        <taxon>Streptosporangiaceae</taxon>
        <taxon>Acrocarpospora</taxon>
    </lineage>
</organism>
<proteinExistence type="predicted"/>
<name>A0A5M3WS70_9ACTN</name>
<feature type="region of interest" description="Disordered" evidence="1">
    <location>
        <begin position="199"/>
        <end position="220"/>
    </location>
</feature>
<evidence type="ECO:0000256" key="1">
    <source>
        <dbReference type="SAM" id="MobiDB-lite"/>
    </source>
</evidence>
<accession>A0A5M3WS70</accession>
<dbReference type="Pfam" id="PF00668">
    <property type="entry name" value="Condensation"/>
    <property type="match status" value="1"/>
</dbReference>
<dbReference type="RefSeq" id="WP_155357552.1">
    <property type="nucleotide sequence ID" value="NZ_BAAAHL010000012.1"/>
</dbReference>
<dbReference type="GO" id="GO:0008610">
    <property type="term" value="P:lipid biosynthetic process"/>
    <property type="evidence" value="ECO:0007669"/>
    <property type="project" value="UniProtKB-ARBA"/>
</dbReference>
<comment type="caution">
    <text evidence="3">The sequence shown here is derived from an EMBL/GenBank/DDBJ whole genome shotgun (WGS) entry which is preliminary data.</text>
</comment>
<dbReference type="Gene3D" id="3.30.559.30">
    <property type="entry name" value="Nonribosomal peptide synthetase, condensation domain"/>
    <property type="match status" value="1"/>
</dbReference>